<evidence type="ECO:0000256" key="1">
    <source>
        <dbReference type="SAM" id="MobiDB-lite"/>
    </source>
</evidence>
<proteinExistence type="predicted"/>
<dbReference type="Proteomes" id="UP001309876">
    <property type="component" value="Unassembled WGS sequence"/>
</dbReference>
<sequence>MFVNLQACDIGVQRILKVIVRSEQVLPNVHIYLIISRIIFTKTDTKLSMSGTSSSPHNDASANAITERTVMSTATTSSQTDLIGCPPEHYQILQTAKPPAKSNKKYIRRRKNKKESTRERNQEISEHFKAVQGNHIPTMTPDSDVDDMSSDASTRIITEKYDISTRSPLSTPTTSSFTSASLATKHTSVDFTNPTHPLTSFTSQEIFIDHDLKEAQKYLTGEQCKLEDRLRLCTDLRKKIEQVEAYDEQDGDNIQGPDLGKASLLRDIRILRAKWIANL</sequence>
<feature type="compositionally biased region" description="Basic residues" evidence="1">
    <location>
        <begin position="102"/>
        <end position="113"/>
    </location>
</feature>
<dbReference type="AlphaFoldDB" id="A0AAN7TCT5"/>
<gene>
    <name evidence="2" type="ORF">LTR05_000831</name>
</gene>
<feature type="region of interest" description="Disordered" evidence="1">
    <location>
        <begin position="97"/>
        <end position="121"/>
    </location>
</feature>
<evidence type="ECO:0000313" key="2">
    <source>
        <dbReference type="EMBL" id="KAK5090656.1"/>
    </source>
</evidence>
<name>A0AAN7TCT5_9EURO</name>
<evidence type="ECO:0000313" key="3">
    <source>
        <dbReference type="Proteomes" id="UP001309876"/>
    </source>
</evidence>
<protein>
    <submittedName>
        <fullName evidence="2">Uncharacterized protein</fullName>
    </submittedName>
</protein>
<organism evidence="2 3">
    <name type="scientific">Lithohypha guttulata</name>
    <dbReference type="NCBI Taxonomy" id="1690604"/>
    <lineage>
        <taxon>Eukaryota</taxon>
        <taxon>Fungi</taxon>
        <taxon>Dikarya</taxon>
        <taxon>Ascomycota</taxon>
        <taxon>Pezizomycotina</taxon>
        <taxon>Eurotiomycetes</taxon>
        <taxon>Chaetothyriomycetidae</taxon>
        <taxon>Chaetothyriales</taxon>
        <taxon>Trichomeriaceae</taxon>
        <taxon>Lithohypha</taxon>
    </lineage>
</organism>
<reference evidence="2 3" key="1">
    <citation type="submission" date="2023-08" db="EMBL/GenBank/DDBJ databases">
        <title>Black Yeasts Isolated from many extreme environments.</title>
        <authorList>
            <person name="Coleine C."/>
            <person name="Stajich J.E."/>
            <person name="Selbmann L."/>
        </authorList>
    </citation>
    <scope>NUCLEOTIDE SEQUENCE [LARGE SCALE GENOMIC DNA]</scope>
    <source>
        <strain evidence="2 3">CCFEE 5910</strain>
    </source>
</reference>
<accession>A0AAN7TCT5</accession>
<keyword evidence="3" id="KW-1185">Reference proteome</keyword>
<dbReference type="EMBL" id="JAVRRJ010000001">
    <property type="protein sequence ID" value="KAK5090656.1"/>
    <property type="molecule type" value="Genomic_DNA"/>
</dbReference>
<comment type="caution">
    <text evidence="2">The sequence shown here is derived from an EMBL/GenBank/DDBJ whole genome shotgun (WGS) entry which is preliminary data.</text>
</comment>